<dbReference type="EMBL" id="CP139487">
    <property type="protein sequence ID" value="WPU64848.1"/>
    <property type="molecule type" value="Genomic_DNA"/>
</dbReference>
<accession>A0AAX4HP01</accession>
<dbReference type="RefSeq" id="WP_321394438.1">
    <property type="nucleotide sequence ID" value="NZ_CP139487.1"/>
</dbReference>
<reference evidence="1 2" key="1">
    <citation type="submission" date="2023-11" db="EMBL/GenBank/DDBJ databases">
        <title>Peredibacter starrii A3.12.</title>
        <authorList>
            <person name="Mitchell R.J."/>
        </authorList>
    </citation>
    <scope>NUCLEOTIDE SEQUENCE [LARGE SCALE GENOMIC DNA]</scope>
    <source>
        <strain evidence="1 2">A3.12</strain>
    </source>
</reference>
<evidence type="ECO:0008006" key="3">
    <source>
        <dbReference type="Google" id="ProtNLM"/>
    </source>
</evidence>
<gene>
    <name evidence="1" type="ORF">SOO65_19320</name>
</gene>
<dbReference type="KEGG" id="psti:SOO65_19320"/>
<dbReference type="AlphaFoldDB" id="A0AAX4HP01"/>
<proteinExistence type="predicted"/>
<evidence type="ECO:0000313" key="2">
    <source>
        <dbReference type="Proteomes" id="UP001324634"/>
    </source>
</evidence>
<sequence>MKTILILLFLVSCSQVPTKKGDDDVSLDAALNQAQMSYLKGCVDAKKELKIPEVFEGCRDKSLLYRQELEEIMGQGL</sequence>
<protein>
    <recommendedName>
        <fullName evidence="3">Lipoprotein</fullName>
    </recommendedName>
</protein>
<keyword evidence="2" id="KW-1185">Reference proteome</keyword>
<evidence type="ECO:0000313" key="1">
    <source>
        <dbReference type="EMBL" id="WPU64848.1"/>
    </source>
</evidence>
<dbReference type="Proteomes" id="UP001324634">
    <property type="component" value="Chromosome"/>
</dbReference>
<organism evidence="1 2">
    <name type="scientific">Peredibacter starrii</name>
    <dbReference type="NCBI Taxonomy" id="28202"/>
    <lineage>
        <taxon>Bacteria</taxon>
        <taxon>Pseudomonadati</taxon>
        <taxon>Bdellovibrionota</taxon>
        <taxon>Bacteriovoracia</taxon>
        <taxon>Bacteriovoracales</taxon>
        <taxon>Bacteriovoracaceae</taxon>
        <taxon>Peredibacter</taxon>
    </lineage>
</organism>
<name>A0AAX4HP01_9BACT</name>